<dbReference type="KEGG" id="cbk:CLL_A1646"/>
<dbReference type="EMBL" id="CP001056">
    <property type="protein sequence ID" value="ACD23359.1"/>
    <property type="molecule type" value="Genomic_DNA"/>
</dbReference>
<dbReference type="PATRIC" id="fig|935198.13.peg.1594"/>
<dbReference type="HOGENOM" id="CLU_3197932_0_0_9"/>
<proteinExistence type="predicted"/>
<reference evidence="1" key="1">
    <citation type="submission" date="2009-06" db="EMBL/GenBank/DDBJ databases">
        <authorList>
            <consortium name="US DOE Joint Genome Institute (JGI-PGF)"/>
            <person name="Lucas S."/>
            <person name="Copeland A."/>
            <person name="Lapidus A."/>
            <person name="Glavina del Rio T."/>
            <person name="Dalin E."/>
            <person name="Tice H."/>
            <person name="Bruce D."/>
            <person name="Goodwin L."/>
            <person name="Pitluck S."/>
            <person name="Kyrpides N."/>
            <person name="Mavromatis K."/>
            <person name="Ivanova N."/>
            <person name="Saunders E."/>
            <person name="Brettin T."/>
            <person name="Detter J.C."/>
            <person name="Han C."/>
            <person name="Larimer F."/>
            <person name="Land M."/>
            <person name="Hauser L."/>
            <person name="Markowitz V."/>
            <person name="Cheng J.-F."/>
            <person name="Hugenholtz P."/>
            <person name="Woyke T."/>
            <person name="Wu D."/>
            <person name="Gronow S."/>
            <person name="Klenk H.-P."/>
            <person name="Eisen J.A."/>
        </authorList>
    </citation>
    <scope>NUCLEOTIDE SEQUENCE</scope>
    <source>
        <strain evidence="1">Eklund 17B</strain>
    </source>
</reference>
<reference evidence="1" key="2">
    <citation type="submission" date="2009-08" db="EMBL/GenBank/DDBJ databases">
        <authorList>
            <person name="Shrivastava S."/>
            <person name="Brinkac L.M."/>
            <person name="Dodson R.J."/>
            <person name="Harkins D.M."/>
            <person name="Durkin A.S."/>
            <person name="Sutton G."/>
        </authorList>
    </citation>
    <scope>NUCLEOTIDE SEQUENCE</scope>
    <source>
        <strain evidence="1">Eklund 17B</strain>
    </source>
</reference>
<accession>B2TKW0</accession>
<dbReference type="AlphaFoldDB" id="B2TKW0"/>
<sequence>MKEYVDNISKIDIENSPACVGYFECSKFNNTSICIKNNFYISHSE</sequence>
<name>B2TKW0_CLOBB</name>
<evidence type="ECO:0000313" key="1">
    <source>
        <dbReference type="EMBL" id="ACD23359.1"/>
    </source>
</evidence>
<gene>
    <name evidence="1" type="ordered locus">CLL_A1646</name>
</gene>
<accession>U4P5A6</accession>
<protein>
    <submittedName>
        <fullName evidence="1">Uncharacterized protein</fullName>
    </submittedName>
</protein>
<organism evidence="1">
    <name type="scientific">Clostridium botulinum (strain Eklund 17B / Type B)</name>
    <dbReference type="NCBI Taxonomy" id="935198"/>
    <lineage>
        <taxon>Bacteria</taxon>
        <taxon>Bacillati</taxon>
        <taxon>Bacillota</taxon>
        <taxon>Clostridia</taxon>
        <taxon>Eubacteriales</taxon>
        <taxon>Clostridiaceae</taxon>
        <taxon>Clostridium</taxon>
    </lineage>
</organism>